<evidence type="ECO:0000256" key="2">
    <source>
        <dbReference type="SAM" id="Phobius"/>
    </source>
</evidence>
<dbReference type="Gene3D" id="3.10.350.10">
    <property type="entry name" value="LysM domain"/>
    <property type="match status" value="1"/>
</dbReference>
<feature type="region of interest" description="Disordered" evidence="1">
    <location>
        <begin position="115"/>
        <end position="188"/>
    </location>
</feature>
<organism evidence="3 4">
    <name type="scientific">Janibacter melonis</name>
    <dbReference type="NCBI Taxonomy" id="262209"/>
    <lineage>
        <taxon>Bacteria</taxon>
        <taxon>Bacillati</taxon>
        <taxon>Actinomycetota</taxon>
        <taxon>Actinomycetes</taxon>
        <taxon>Micrococcales</taxon>
        <taxon>Intrasporangiaceae</taxon>
        <taxon>Janibacter</taxon>
    </lineage>
</organism>
<dbReference type="Proteomes" id="UP000271708">
    <property type="component" value="Chromosome"/>
</dbReference>
<evidence type="ECO:0000313" key="4">
    <source>
        <dbReference type="Proteomes" id="UP000271708"/>
    </source>
</evidence>
<dbReference type="InterPro" id="IPR036779">
    <property type="entry name" value="LysM_dom_sf"/>
</dbReference>
<dbReference type="EMBL" id="CP044548">
    <property type="protein sequence ID" value="QGX08232.1"/>
    <property type="molecule type" value="Genomic_DNA"/>
</dbReference>
<keyword evidence="2" id="KW-0812">Transmembrane</keyword>
<dbReference type="RefSeq" id="WP_148041524.1">
    <property type="nucleotide sequence ID" value="NZ_CP044548.2"/>
</dbReference>
<evidence type="ECO:0008006" key="5">
    <source>
        <dbReference type="Google" id="ProtNLM"/>
    </source>
</evidence>
<sequence>MTTTTGRGALFGFFVTATAVTVALAAACRTAVAQLERSDPGSVLLALCAVAACAGAGWLCALSGLHLVATLPGRLGRLVTRLADRVTPAVLRQGLAVVVTTSSVAVVLPGASVSASAATTGTPGRGSGDLAGPSSAPAPDPGWRATAPTSVPDASWRATAVPHERSAAPPGVAPSAGWTPHRPRPVQQPSLEVIGGRAAPAHEPRVSHVVRRGDCLWDVVERHLGSRATPEEVAATLPHWYETNRAVIGDDPDLVLPGTVLHAPDPLPAAGWTAR</sequence>
<evidence type="ECO:0000256" key="1">
    <source>
        <dbReference type="SAM" id="MobiDB-lite"/>
    </source>
</evidence>
<evidence type="ECO:0000313" key="3">
    <source>
        <dbReference type="EMBL" id="QGX08232.1"/>
    </source>
</evidence>
<name>A0A650GED1_9MICO</name>
<reference evidence="3 4" key="1">
    <citation type="submission" date="2019-09" db="EMBL/GenBank/DDBJ databases">
        <title>Complete Genome Sequence of Janibacter melonis M714 with both human health impact and industrial applications.</title>
        <authorList>
            <person name="Jin M."/>
            <person name="Zhao Q.R."/>
        </authorList>
    </citation>
    <scope>NUCLEOTIDE SEQUENCE [LARGE SCALE GENOMIC DNA]</scope>
    <source>
        <strain evidence="3 4">M714</strain>
    </source>
</reference>
<dbReference type="KEGG" id="jme:EEW87_16305"/>
<feature type="compositionally biased region" description="Low complexity" evidence="1">
    <location>
        <begin position="167"/>
        <end position="177"/>
    </location>
</feature>
<keyword evidence="2" id="KW-0472">Membrane</keyword>
<dbReference type="GeneID" id="59160325"/>
<dbReference type="AlphaFoldDB" id="A0A650GED1"/>
<gene>
    <name evidence="3" type="ORF">EEW87_16305</name>
</gene>
<feature type="transmembrane region" description="Helical" evidence="2">
    <location>
        <begin position="41"/>
        <end position="68"/>
    </location>
</feature>
<proteinExistence type="predicted"/>
<dbReference type="PROSITE" id="PS51257">
    <property type="entry name" value="PROKAR_LIPOPROTEIN"/>
    <property type="match status" value="1"/>
</dbReference>
<accession>A0A650GED1</accession>
<keyword evidence="2" id="KW-1133">Transmembrane helix</keyword>
<protein>
    <recommendedName>
        <fullName evidence="5">LysM domain-containing protein</fullName>
    </recommendedName>
</protein>